<accession>A0A1V9YED9</accession>
<keyword evidence="3" id="KW-1185">Reference proteome</keyword>
<keyword evidence="1" id="KW-0175">Coiled coil</keyword>
<feature type="coiled-coil region" evidence="1">
    <location>
        <begin position="196"/>
        <end position="223"/>
    </location>
</feature>
<gene>
    <name evidence="2" type="ORF">THRCLA_10872</name>
</gene>
<evidence type="ECO:0000256" key="1">
    <source>
        <dbReference type="SAM" id="Coils"/>
    </source>
</evidence>
<dbReference type="AlphaFoldDB" id="A0A1V9YED9"/>
<dbReference type="Proteomes" id="UP000243217">
    <property type="component" value="Unassembled WGS sequence"/>
</dbReference>
<feature type="coiled-coil region" evidence="1">
    <location>
        <begin position="76"/>
        <end position="117"/>
    </location>
</feature>
<organism evidence="2 3">
    <name type="scientific">Thraustotheca clavata</name>
    <dbReference type="NCBI Taxonomy" id="74557"/>
    <lineage>
        <taxon>Eukaryota</taxon>
        <taxon>Sar</taxon>
        <taxon>Stramenopiles</taxon>
        <taxon>Oomycota</taxon>
        <taxon>Saprolegniomycetes</taxon>
        <taxon>Saprolegniales</taxon>
        <taxon>Achlyaceae</taxon>
        <taxon>Thraustotheca</taxon>
    </lineage>
</organism>
<evidence type="ECO:0000313" key="2">
    <source>
        <dbReference type="EMBL" id="OQR84037.1"/>
    </source>
</evidence>
<dbReference type="OrthoDB" id="72084at2759"/>
<comment type="caution">
    <text evidence="2">The sequence shown here is derived from an EMBL/GenBank/DDBJ whole genome shotgun (WGS) entry which is preliminary data.</text>
</comment>
<sequence length="401" mass="46414">MDEAVIARKDETRCGEPAISHIPIEPHIEETEEICELKTALESTQLELEETKLKCQTYWEQRCAAIIQVSVILKDNKKLQQEIFVLKDKAICLEREVMKLENRLVHAQTSLRNYVQERKERRISNPNQLVAIKRSSSNNYVASLPEEQKDTDFYEQKIRTLTDEVQKFHGINEMYQRTLESLRVKELQVQYMEEGQRDERELIASLRQSVEKLKQNNQELELEKSRRSVSMDLLHAIFCRMNHFPDAKHQPDFNATSLEMTLVQVTQLLDELIQRKRISWLEHPSVFSIPKLPEALSSSSCGTPDLRSFTSSPLKCLRSILPCAKEADFMGLTDWLHHTARCTGLNRPFQLHGLSSHEVQCVITRLAPLIQSQLSVSLSVQLTEMVVYRTNLTLTSEQDKI</sequence>
<name>A0A1V9YED9_9STRA</name>
<dbReference type="EMBL" id="JNBS01004120">
    <property type="protein sequence ID" value="OQR84037.1"/>
    <property type="molecule type" value="Genomic_DNA"/>
</dbReference>
<evidence type="ECO:0000313" key="3">
    <source>
        <dbReference type="Proteomes" id="UP000243217"/>
    </source>
</evidence>
<reference evidence="2 3" key="1">
    <citation type="journal article" date="2014" name="Genome Biol. Evol.">
        <title>The secreted proteins of Achlya hypogyna and Thraustotheca clavata identify the ancestral oomycete secretome and reveal gene acquisitions by horizontal gene transfer.</title>
        <authorList>
            <person name="Misner I."/>
            <person name="Blouin N."/>
            <person name="Leonard G."/>
            <person name="Richards T.A."/>
            <person name="Lane C.E."/>
        </authorList>
    </citation>
    <scope>NUCLEOTIDE SEQUENCE [LARGE SCALE GENOMIC DNA]</scope>
    <source>
        <strain evidence="2 3">ATCC 34112</strain>
    </source>
</reference>
<protein>
    <submittedName>
        <fullName evidence="2">Uncharacterized protein</fullName>
    </submittedName>
</protein>
<proteinExistence type="predicted"/>